<dbReference type="EMBL" id="AJTX02000005">
    <property type="protein sequence ID" value="KKI99450.1"/>
    <property type="molecule type" value="Genomic_DNA"/>
</dbReference>
<comment type="caution">
    <text evidence="2">The sequence shown here is derived from an EMBL/GenBank/DDBJ whole genome shotgun (WGS) entry which is preliminary data.</text>
</comment>
<name>A0A0M2PSF2_PROHO</name>
<dbReference type="InterPro" id="IPR039315">
    <property type="entry name" value="CheW"/>
</dbReference>
<dbReference type="SMART" id="SM00260">
    <property type="entry name" value="CheW"/>
    <property type="match status" value="1"/>
</dbReference>
<dbReference type="RefSeq" id="WP_017714380.1">
    <property type="nucleotide sequence ID" value="NZ_KB235942.1"/>
</dbReference>
<proteinExistence type="predicted"/>
<dbReference type="GO" id="GO:0005829">
    <property type="term" value="C:cytosol"/>
    <property type="evidence" value="ECO:0007669"/>
    <property type="project" value="TreeGrafter"/>
</dbReference>
<dbReference type="InterPro" id="IPR002545">
    <property type="entry name" value="CheW-lke_dom"/>
</dbReference>
<dbReference type="PROSITE" id="PS50851">
    <property type="entry name" value="CHEW"/>
    <property type="match status" value="1"/>
</dbReference>
<sequence>MLMLICQIKSHWYALEATHVVEVIPRVPLRQVPNTPPYIAGLLNYRGTIVPIIDLSILIENETPSQPYLSTRIIMIRYQVAGHQAWQSLGLIAEQVTETLNPSAKDIKPLNLETQGSDYLGGMILNDRGMVQCIDLDKLFVFLRSDTLLTALTPPPSLAPSP</sequence>
<dbReference type="SUPFAM" id="SSF50341">
    <property type="entry name" value="CheW-like"/>
    <property type="match status" value="1"/>
</dbReference>
<dbReference type="OrthoDB" id="9794382at2"/>
<organism evidence="2 3">
    <name type="scientific">Prochlorothrix hollandica PCC 9006 = CALU 1027</name>
    <dbReference type="NCBI Taxonomy" id="317619"/>
    <lineage>
        <taxon>Bacteria</taxon>
        <taxon>Bacillati</taxon>
        <taxon>Cyanobacteriota</taxon>
        <taxon>Cyanophyceae</taxon>
        <taxon>Prochlorotrichales</taxon>
        <taxon>Prochlorotrichaceae</taxon>
        <taxon>Prochlorothrix</taxon>
    </lineage>
</organism>
<reference evidence="2" key="1">
    <citation type="submission" date="2012-04" db="EMBL/GenBank/DDBJ databases">
        <authorList>
            <person name="Borisov I.G."/>
            <person name="Ivanikova N.V."/>
            <person name="Pinevich A.V."/>
        </authorList>
    </citation>
    <scope>NUCLEOTIDE SEQUENCE</scope>
    <source>
        <strain evidence="2">CALU 1027</strain>
    </source>
</reference>
<dbReference type="PANTHER" id="PTHR22617:SF43">
    <property type="entry name" value="PROTEIN PILI"/>
    <property type="match status" value="1"/>
</dbReference>
<dbReference type="InterPro" id="IPR036061">
    <property type="entry name" value="CheW-like_dom_sf"/>
</dbReference>
<keyword evidence="3" id="KW-1185">Reference proteome</keyword>
<dbReference type="AlphaFoldDB" id="A0A0M2PSF2"/>
<dbReference type="STRING" id="317619.GCA_000332315_04266"/>
<evidence type="ECO:0000313" key="2">
    <source>
        <dbReference type="EMBL" id="KKI99450.1"/>
    </source>
</evidence>
<dbReference type="PANTHER" id="PTHR22617">
    <property type="entry name" value="CHEMOTAXIS SENSOR HISTIDINE KINASE-RELATED"/>
    <property type="match status" value="1"/>
</dbReference>
<dbReference type="GO" id="GO:0007165">
    <property type="term" value="P:signal transduction"/>
    <property type="evidence" value="ECO:0007669"/>
    <property type="project" value="InterPro"/>
</dbReference>
<dbReference type="Proteomes" id="UP000034681">
    <property type="component" value="Unassembled WGS sequence"/>
</dbReference>
<evidence type="ECO:0000313" key="3">
    <source>
        <dbReference type="Proteomes" id="UP000034681"/>
    </source>
</evidence>
<dbReference type="Pfam" id="PF01584">
    <property type="entry name" value="CheW"/>
    <property type="match status" value="1"/>
</dbReference>
<dbReference type="GO" id="GO:0006935">
    <property type="term" value="P:chemotaxis"/>
    <property type="evidence" value="ECO:0007669"/>
    <property type="project" value="InterPro"/>
</dbReference>
<protein>
    <recommendedName>
        <fullName evidence="1">CheW-like domain-containing protein</fullName>
    </recommendedName>
</protein>
<dbReference type="Gene3D" id="2.30.30.40">
    <property type="entry name" value="SH3 Domains"/>
    <property type="match status" value="1"/>
</dbReference>
<accession>A0A0M2PSF2</accession>
<gene>
    <name evidence="2" type="ORF">PROH_12660</name>
</gene>
<evidence type="ECO:0000259" key="1">
    <source>
        <dbReference type="PROSITE" id="PS50851"/>
    </source>
</evidence>
<dbReference type="eggNOG" id="COG0835">
    <property type="taxonomic scope" value="Bacteria"/>
</dbReference>
<dbReference type="Gene3D" id="2.40.50.180">
    <property type="entry name" value="CheA-289, Domain 4"/>
    <property type="match status" value="1"/>
</dbReference>
<feature type="domain" description="CheW-like" evidence="1">
    <location>
        <begin position="1"/>
        <end position="145"/>
    </location>
</feature>